<gene>
    <name evidence="1" type="ORF">GUJ93_ZPchr0007g5223</name>
</gene>
<proteinExistence type="predicted"/>
<name>A0A8J5TJA0_ZIZPA</name>
<dbReference type="OrthoDB" id="1719231at2759"/>
<sequence>MALNHISRLCKSVDAAFQFYVKALGSVEESRLNQTKSFDNCATECIMVRACGPQPLCPAASLTTSEAAERVVITSRPG</sequence>
<protein>
    <submittedName>
        <fullName evidence="1">Uncharacterized protein</fullName>
    </submittedName>
</protein>
<accession>A0A8J5TJA0</accession>
<dbReference type="Proteomes" id="UP000729402">
    <property type="component" value="Unassembled WGS sequence"/>
</dbReference>
<dbReference type="AlphaFoldDB" id="A0A8J5TJA0"/>
<keyword evidence="2" id="KW-1185">Reference proteome</keyword>
<reference evidence="1" key="1">
    <citation type="journal article" date="2021" name="bioRxiv">
        <title>Whole Genome Assembly and Annotation of Northern Wild Rice, Zizania palustris L., Supports a Whole Genome Duplication in the Zizania Genus.</title>
        <authorList>
            <person name="Haas M."/>
            <person name="Kono T."/>
            <person name="Macchietto M."/>
            <person name="Millas R."/>
            <person name="McGilp L."/>
            <person name="Shao M."/>
            <person name="Duquette J."/>
            <person name="Hirsch C.N."/>
            <person name="Kimball J."/>
        </authorList>
    </citation>
    <scope>NUCLEOTIDE SEQUENCE</scope>
    <source>
        <tissue evidence="1">Fresh leaf tissue</tissue>
    </source>
</reference>
<reference evidence="1" key="2">
    <citation type="submission" date="2021-02" db="EMBL/GenBank/DDBJ databases">
        <authorList>
            <person name="Kimball J.A."/>
            <person name="Haas M.W."/>
            <person name="Macchietto M."/>
            <person name="Kono T."/>
            <person name="Duquette J."/>
            <person name="Shao M."/>
        </authorList>
    </citation>
    <scope>NUCLEOTIDE SEQUENCE</scope>
    <source>
        <tissue evidence="1">Fresh leaf tissue</tissue>
    </source>
</reference>
<dbReference type="EMBL" id="JAAALK010000282">
    <property type="protein sequence ID" value="KAG8079446.1"/>
    <property type="molecule type" value="Genomic_DNA"/>
</dbReference>
<evidence type="ECO:0000313" key="2">
    <source>
        <dbReference type="Proteomes" id="UP000729402"/>
    </source>
</evidence>
<organism evidence="1 2">
    <name type="scientific">Zizania palustris</name>
    <name type="common">Northern wild rice</name>
    <dbReference type="NCBI Taxonomy" id="103762"/>
    <lineage>
        <taxon>Eukaryota</taxon>
        <taxon>Viridiplantae</taxon>
        <taxon>Streptophyta</taxon>
        <taxon>Embryophyta</taxon>
        <taxon>Tracheophyta</taxon>
        <taxon>Spermatophyta</taxon>
        <taxon>Magnoliopsida</taxon>
        <taxon>Liliopsida</taxon>
        <taxon>Poales</taxon>
        <taxon>Poaceae</taxon>
        <taxon>BOP clade</taxon>
        <taxon>Oryzoideae</taxon>
        <taxon>Oryzeae</taxon>
        <taxon>Zizaniinae</taxon>
        <taxon>Zizania</taxon>
    </lineage>
</organism>
<comment type="caution">
    <text evidence="1">The sequence shown here is derived from an EMBL/GenBank/DDBJ whole genome shotgun (WGS) entry which is preliminary data.</text>
</comment>
<evidence type="ECO:0000313" key="1">
    <source>
        <dbReference type="EMBL" id="KAG8079446.1"/>
    </source>
</evidence>